<dbReference type="EMBL" id="VCEJ01000002">
    <property type="protein sequence ID" value="TLV03529.1"/>
    <property type="molecule type" value="Genomic_DNA"/>
</dbReference>
<dbReference type="OrthoDB" id="1360584at2"/>
<accession>A0A5R9L584</accession>
<evidence type="ECO:0000313" key="2">
    <source>
        <dbReference type="Proteomes" id="UP000306402"/>
    </source>
</evidence>
<protein>
    <submittedName>
        <fullName evidence="1">Uncharacterized protein</fullName>
    </submittedName>
</protein>
<comment type="caution">
    <text evidence="1">The sequence shown here is derived from an EMBL/GenBank/DDBJ whole genome shotgun (WGS) entry which is preliminary data.</text>
</comment>
<name>A0A5R9L584_9BACT</name>
<reference evidence="1 2" key="1">
    <citation type="submission" date="2019-05" db="EMBL/GenBank/DDBJ databases">
        <authorList>
            <person name="Qu J.-H."/>
        </authorList>
    </citation>
    <scope>NUCLEOTIDE SEQUENCE [LARGE SCALE GENOMIC DNA]</scope>
    <source>
        <strain evidence="1 2">T17</strain>
    </source>
</reference>
<dbReference type="AlphaFoldDB" id="A0A5R9L584"/>
<dbReference type="RefSeq" id="WP_138364738.1">
    <property type="nucleotide sequence ID" value="NZ_VCEJ01000002.1"/>
</dbReference>
<proteinExistence type="predicted"/>
<gene>
    <name evidence="1" type="ORF">FEN17_07975</name>
</gene>
<dbReference type="Proteomes" id="UP000306402">
    <property type="component" value="Unassembled WGS sequence"/>
</dbReference>
<keyword evidence="2" id="KW-1185">Reference proteome</keyword>
<organism evidence="1 2">
    <name type="scientific">Dyadobacter luticola</name>
    <dbReference type="NCBI Taxonomy" id="1979387"/>
    <lineage>
        <taxon>Bacteria</taxon>
        <taxon>Pseudomonadati</taxon>
        <taxon>Bacteroidota</taxon>
        <taxon>Cytophagia</taxon>
        <taxon>Cytophagales</taxon>
        <taxon>Spirosomataceae</taxon>
        <taxon>Dyadobacter</taxon>
    </lineage>
</organism>
<sequence length="97" mass="11366">MLKIVANYKELRQNIGMLIKHSGYKNSYIAEKLGIPSPNFSVKKKRGSWTIEEVEKILAIIDNEELEDFYLGKVMEKVEKEKDFVTLDELKKEMGWK</sequence>
<evidence type="ECO:0000313" key="1">
    <source>
        <dbReference type="EMBL" id="TLV03529.1"/>
    </source>
</evidence>